<sequence length="235" mass="24786">MTAVVDINRTLGPLPHDDVPSRDETGLVTELDRLRIDAACVSHSYAVHGDPRDGNAELTRVADPRLWPVPVLVPGPLGTGPWAGGAPLVRLCPRRHGWAVTGPHARELFAGLAASGTAVLLPFDEVTTGEVHRLAAAVPAPRVVLTGTGYRALRQLAELLDAHPSLYVDTSTLCGHRQVEWVAEHYGAHRVLFGTGAPVTDDAGPRHLLDTLDLPAHDTALIAGGNALELMGGGP</sequence>
<dbReference type="Pfam" id="PF04909">
    <property type="entry name" value="Amidohydro_2"/>
    <property type="match status" value="1"/>
</dbReference>
<protein>
    <recommendedName>
        <fullName evidence="1">Amidohydrolase-related domain-containing protein</fullName>
    </recommendedName>
</protein>
<proteinExistence type="predicted"/>
<feature type="domain" description="Amidohydrolase-related" evidence="1">
    <location>
        <begin position="89"/>
        <end position="230"/>
    </location>
</feature>
<accession>A0A918M266</accession>
<evidence type="ECO:0000313" key="3">
    <source>
        <dbReference type="Proteomes" id="UP000636661"/>
    </source>
</evidence>
<evidence type="ECO:0000313" key="2">
    <source>
        <dbReference type="EMBL" id="GGU26133.1"/>
    </source>
</evidence>
<dbReference type="InterPro" id="IPR006680">
    <property type="entry name" value="Amidohydro-rel"/>
</dbReference>
<dbReference type="EMBL" id="BMTP01000002">
    <property type="protein sequence ID" value="GGU26133.1"/>
    <property type="molecule type" value="Genomic_DNA"/>
</dbReference>
<dbReference type="SUPFAM" id="SSF51556">
    <property type="entry name" value="Metallo-dependent hydrolases"/>
    <property type="match status" value="1"/>
</dbReference>
<gene>
    <name evidence="2" type="ORF">GCM10010274_11040</name>
</gene>
<dbReference type="Proteomes" id="UP000636661">
    <property type="component" value="Unassembled WGS sequence"/>
</dbReference>
<dbReference type="RefSeq" id="WP_189549551.1">
    <property type="nucleotide sequence ID" value="NZ_BMTP01000002.1"/>
</dbReference>
<reference evidence="2" key="1">
    <citation type="journal article" date="2014" name="Int. J. Syst. Evol. Microbiol.">
        <title>Complete genome sequence of Corynebacterium casei LMG S-19264T (=DSM 44701T), isolated from a smear-ripened cheese.</title>
        <authorList>
            <consortium name="US DOE Joint Genome Institute (JGI-PGF)"/>
            <person name="Walter F."/>
            <person name="Albersmeier A."/>
            <person name="Kalinowski J."/>
            <person name="Ruckert C."/>
        </authorList>
    </citation>
    <scope>NUCLEOTIDE SEQUENCE</scope>
    <source>
        <strain evidence="2">JCM 4391</strain>
    </source>
</reference>
<dbReference type="GO" id="GO:0016787">
    <property type="term" value="F:hydrolase activity"/>
    <property type="evidence" value="ECO:0007669"/>
    <property type="project" value="InterPro"/>
</dbReference>
<dbReference type="AlphaFoldDB" id="A0A918M266"/>
<dbReference type="Gene3D" id="3.20.20.140">
    <property type="entry name" value="Metal-dependent hydrolases"/>
    <property type="match status" value="1"/>
</dbReference>
<name>A0A918M266_9ACTN</name>
<evidence type="ECO:0000259" key="1">
    <source>
        <dbReference type="Pfam" id="PF04909"/>
    </source>
</evidence>
<dbReference type="InterPro" id="IPR032466">
    <property type="entry name" value="Metal_Hydrolase"/>
</dbReference>
<keyword evidence="3" id="KW-1185">Reference proteome</keyword>
<comment type="caution">
    <text evidence="2">The sequence shown here is derived from an EMBL/GenBank/DDBJ whole genome shotgun (WGS) entry which is preliminary data.</text>
</comment>
<organism evidence="2 3">
    <name type="scientific">Streptomyces lavendofoliae</name>
    <dbReference type="NCBI Taxonomy" id="67314"/>
    <lineage>
        <taxon>Bacteria</taxon>
        <taxon>Bacillati</taxon>
        <taxon>Actinomycetota</taxon>
        <taxon>Actinomycetes</taxon>
        <taxon>Kitasatosporales</taxon>
        <taxon>Streptomycetaceae</taxon>
        <taxon>Streptomyces</taxon>
    </lineage>
</organism>
<reference evidence="2" key="2">
    <citation type="submission" date="2020-09" db="EMBL/GenBank/DDBJ databases">
        <authorList>
            <person name="Sun Q."/>
            <person name="Ohkuma M."/>
        </authorList>
    </citation>
    <scope>NUCLEOTIDE SEQUENCE</scope>
    <source>
        <strain evidence="2">JCM 4391</strain>
    </source>
</reference>